<dbReference type="EMBL" id="JARJCW010000003">
    <property type="protein sequence ID" value="KAJ7227242.1"/>
    <property type="molecule type" value="Genomic_DNA"/>
</dbReference>
<keyword evidence="1" id="KW-0812">Transmembrane</keyword>
<dbReference type="AlphaFoldDB" id="A0AAD6YRT3"/>
<dbReference type="GO" id="GO:0005794">
    <property type="term" value="C:Golgi apparatus"/>
    <property type="evidence" value="ECO:0007669"/>
    <property type="project" value="TreeGrafter"/>
</dbReference>
<feature type="transmembrane region" description="Helical" evidence="1">
    <location>
        <begin position="202"/>
        <end position="221"/>
    </location>
</feature>
<evidence type="ECO:0000313" key="2">
    <source>
        <dbReference type="EMBL" id="KAJ7227242.1"/>
    </source>
</evidence>
<proteinExistence type="predicted"/>
<accession>A0AAD6YRT3</accession>
<keyword evidence="3" id="KW-1185">Reference proteome</keyword>
<feature type="transmembrane region" description="Helical" evidence="1">
    <location>
        <begin position="434"/>
        <end position="462"/>
    </location>
</feature>
<dbReference type="InterPro" id="IPR040410">
    <property type="entry name" value="UPF0658_Golgi"/>
</dbReference>
<feature type="transmembrane region" description="Helical" evidence="1">
    <location>
        <begin position="328"/>
        <end position="354"/>
    </location>
</feature>
<dbReference type="Proteomes" id="UP001219525">
    <property type="component" value="Unassembled WGS sequence"/>
</dbReference>
<dbReference type="PANTHER" id="PTHR34391">
    <property type="entry name" value="UPF0658 GOLGI APPARATUS MEMBRANE PROTEIN C1952.10C-RELATED"/>
    <property type="match status" value="1"/>
</dbReference>
<name>A0AAD6YRT3_9AGAR</name>
<feature type="transmembrane region" description="Helical" evidence="1">
    <location>
        <begin position="374"/>
        <end position="396"/>
    </location>
</feature>
<gene>
    <name evidence="2" type="ORF">GGX14DRAFT_348300</name>
</gene>
<feature type="transmembrane region" description="Helical" evidence="1">
    <location>
        <begin position="402"/>
        <end position="422"/>
    </location>
</feature>
<organism evidence="2 3">
    <name type="scientific">Mycena pura</name>
    <dbReference type="NCBI Taxonomy" id="153505"/>
    <lineage>
        <taxon>Eukaryota</taxon>
        <taxon>Fungi</taxon>
        <taxon>Dikarya</taxon>
        <taxon>Basidiomycota</taxon>
        <taxon>Agaricomycotina</taxon>
        <taxon>Agaricomycetes</taxon>
        <taxon>Agaricomycetidae</taxon>
        <taxon>Agaricales</taxon>
        <taxon>Marasmiineae</taxon>
        <taxon>Mycenaceae</taxon>
        <taxon>Mycena</taxon>
    </lineage>
</organism>
<comment type="caution">
    <text evidence="2">The sequence shown here is derived from an EMBL/GenBank/DDBJ whole genome shotgun (WGS) entry which is preliminary data.</text>
</comment>
<keyword evidence="1" id="KW-1133">Transmembrane helix</keyword>
<sequence length="525" mass="59420">MALLERCWLTVKSVVRSLCLAQITTTNVSKYFRITLTRFTIAFFLFCFIHCFAEGFIQAFIFSQDFNANSAVVSILRQAKVPRNNFGTLYHGHGNASLDVCNMVSPNFHPCGTVFQKGNPNLTLPTMYNLTRIVVGLAYANTLQSVNGSVHVELDDGTGVVLNQMCTLVSDTSEDASTSLLTVLKVLTYPHQVLANAQREDVVLVLTQFWIFCVSFFAIMYDSIPHLVAALCFRTLATGWSMYIIWRNEDVRFRFELLLSSDDSPCRPLNIDKLFPGYFMSRQALQIPDLTLNIVALSLAVYLSIKLIKVYGPNTFNRVGAPPHIVRIYKYFLAGFVSFQVSALFLISVVCLWLDQMVNRDNAMSEFTKHKNLYIALSIFTLVILIPWITTGWYAIHRERKRLMVAFLVVASVVFASWVLMLKSWSFNWTFVNWPFFAVQIIIATLSLISTIGFGTVSYLHFGKGLSHYLYVEDVLAKSGFEPTLFEKDIEKAAVEDWREIGLDDSIPTYTLSFSTSAPAERDLN</sequence>
<feature type="transmembrane region" description="Helical" evidence="1">
    <location>
        <begin position="39"/>
        <end position="62"/>
    </location>
</feature>
<reference evidence="2" key="1">
    <citation type="submission" date="2023-03" db="EMBL/GenBank/DDBJ databases">
        <title>Massive genome expansion in bonnet fungi (Mycena s.s.) driven by repeated elements and novel gene families across ecological guilds.</title>
        <authorList>
            <consortium name="Lawrence Berkeley National Laboratory"/>
            <person name="Harder C.B."/>
            <person name="Miyauchi S."/>
            <person name="Viragh M."/>
            <person name="Kuo A."/>
            <person name="Thoen E."/>
            <person name="Andreopoulos B."/>
            <person name="Lu D."/>
            <person name="Skrede I."/>
            <person name="Drula E."/>
            <person name="Henrissat B."/>
            <person name="Morin E."/>
            <person name="Kohler A."/>
            <person name="Barry K."/>
            <person name="LaButti K."/>
            <person name="Morin E."/>
            <person name="Salamov A."/>
            <person name="Lipzen A."/>
            <person name="Mereny Z."/>
            <person name="Hegedus B."/>
            <person name="Baldrian P."/>
            <person name="Stursova M."/>
            <person name="Weitz H."/>
            <person name="Taylor A."/>
            <person name="Grigoriev I.V."/>
            <person name="Nagy L.G."/>
            <person name="Martin F."/>
            <person name="Kauserud H."/>
        </authorList>
    </citation>
    <scope>NUCLEOTIDE SEQUENCE</scope>
    <source>
        <strain evidence="2">9144</strain>
    </source>
</reference>
<dbReference type="PANTHER" id="PTHR34391:SF2">
    <property type="entry name" value="TRP C-TERMINAL DOMAIN-CONTAINING PROTEIN"/>
    <property type="match status" value="1"/>
</dbReference>
<feature type="transmembrane region" description="Helical" evidence="1">
    <location>
        <begin position="290"/>
        <end position="308"/>
    </location>
</feature>
<evidence type="ECO:0000256" key="1">
    <source>
        <dbReference type="SAM" id="Phobius"/>
    </source>
</evidence>
<evidence type="ECO:0000313" key="3">
    <source>
        <dbReference type="Proteomes" id="UP001219525"/>
    </source>
</evidence>
<protein>
    <submittedName>
        <fullName evidence="2">Uncharacterized protein</fullName>
    </submittedName>
</protein>
<keyword evidence="1" id="KW-0472">Membrane</keyword>